<comment type="caution">
    <text evidence="1">The sequence shown here is derived from an EMBL/GenBank/DDBJ whole genome shotgun (WGS) entry which is preliminary data.</text>
</comment>
<dbReference type="EMBL" id="JAAGNN010000002">
    <property type="protein sequence ID" value="KAF4093113.1"/>
    <property type="molecule type" value="Genomic_DNA"/>
</dbReference>
<evidence type="ECO:0000313" key="2">
    <source>
        <dbReference type="Proteomes" id="UP000593565"/>
    </source>
</evidence>
<gene>
    <name evidence="1" type="ORF">AMELA_G00029210</name>
</gene>
<dbReference type="Proteomes" id="UP000593565">
    <property type="component" value="Unassembled WGS sequence"/>
</dbReference>
<name>A0A7J6BDD2_AMEME</name>
<dbReference type="AlphaFoldDB" id="A0A7J6BDD2"/>
<organism evidence="1 2">
    <name type="scientific">Ameiurus melas</name>
    <name type="common">Black bullhead</name>
    <name type="synonym">Silurus melas</name>
    <dbReference type="NCBI Taxonomy" id="219545"/>
    <lineage>
        <taxon>Eukaryota</taxon>
        <taxon>Metazoa</taxon>
        <taxon>Chordata</taxon>
        <taxon>Craniata</taxon>
        <taxon>Vertebrata</taxon>
        <taxon>Euteleostomi</taxon>
        <taxon>Actinopterygii</taxon>
        <taxon>Neopterygii</taxon>
        <taxon>Teleostei</taxon>
        <taxon>Ostariophysi</taxon>
        <taxon>Siluriformes</taxon>
        <taxon>Ictaluridae</taxon>
        <taxon>Ameiurus</taxon>
    </lineage>
</organism>
<evidence type="ECO:0000313" key="1">
    <source>
        <dbReference type="EMBL" id="KAF4093113.1"/>
    </source>
</evidence>
<reference evidence="1 2" key="1">
    <citation type="submission" date="2020-02" db="EMBL/GenBank/DDBJ databases">
        <title>A chromosome-scale genome assembly of the black bullhead catfish (Ameiurus melas).</title>
        <authorList>
            <person name="Wen M."/>
            <person name="Zham M."/>
            <person name="Cabau C."/>
            <person name="Klopp C."/>
            <person name="Donnadieu C."/>
            <person name="Roques C."/>
            <person name="Bouchez O."/>
            <person name="Lampietro C."/>
            <person name="Jouanno E."/>
            <person name="Herpin A."/>
            <person name="Louis A."/>
            <person name="Berthelot C."/>
            <person name="Parey E."/>
            <person name="Roest-Crollius H."/>
            <person name="Braasch I."/>
            <person name="Postlethwait J."/>
            <person name="Robinson-Rechavi M."/>
            <person name="Echchiki A."/>
            <person name="Begum T."/>
            <person name="Montfort J."/>
            <person name="Schartl M."/>
            <person name="Bobe J."/>
            <person name="Guiguen Y."/>
        </authorList>
    </citation>
    <scope>NUCLEOTIDE SEQUENCE [LARGE SCALE GENOMIC DNA]</scope>
    <source>
        <strain evidence="1">M_S1</strain>
        <tissue evidence="1">Blood</tissue>
    </source>
</reference>
<keyword evidence="2" id="KW-1185">Reference proteome</keyword>
<accession>A0A7J6BDD2</accession>
<sequence length="64" mass="7255">MLRLHLSLMLASVLTASLLAGKCIFLLKKLDLLKFPHMNCLLHAGCRVVLAQWVRHWTSDQTVV</sequence>
<proteinExistence type="predicted"/>
<protein>
    <submittedName>
        <fullName evidence="1">Uncharacterized protein</fullName>
    </submittedName>
</protein>